<dbReference type="AlphaFoldDB" id="A0A6V7PQ71"/>
<accession>A0A6V7PQ71</accession>
<reference evidence="1" key="1">
    <citation type="submission" date="2020-07" db="EMBL/GenBank/DDBJ databases">
        <authorList>
            <person name="Lin J."/>
        </authorList>
    </citation>
    <scope>NUCLEOTIDE SEQUENCE</scope>
</reference>
<proteinExistence type="predicted"/>
<protein>
    <submittedName>
        <fullName evidence="1">Uncharacterized protein</fullName>
    </submittedName>
</protein>
<sequence>MLSWKQAELNLQVGVFSREELIGVAKSSGTTSNQACGAAELGLQLKNTKLKLLVLLEQQRRLSKLKVTWGRSLIKCMLSWKQAELNLQVGVFSREELIGVAKSSEQHLIKLDGLVWMVLPK</sequence>
<dbReference type="EMBL" id="LR862150">
    <property type="protein sequence ID" value="CAD1832967.1"/>
    <property type="molecule type" value="Genomic_DNA"/>
</dbReference>
<name>A0A6V7PQ71_ANACO</name>
<gene>
    <name evidence="1" type="ORF">CB5_LOCUS16178</name>
</gene>
<organism evidence="1">
    <name type="scientific">Ananas comosus var. bracteatus</name>
    <name type="common">red pineapple</name>
    <dbReference type="NCBI Taxonomy" id="296719"/>
    <lineage>
        <taxon>Eukaryota</taxon>
        <taxon>Viridiplantae</taxon>
        <taxon>Streptophyta</taxon>
        <taxon>Embryophyta</taxon>
        <taxon>Tracheophyta</taxon>
        <taxon>Spermatophyta</taxon>
        <taxon>Magnoliopsida</taxon>
        <taxon>Liliopsida</taxon>
        <taxon>Poales</taxon>
        <taxon>Bromeliaceae</taxon>
        <taxon>Bromelioideae</taxon>
        <taxon>Ananas</taxon>
    </lineage>
</organism>
<evidence type="ECO:0000313" key="1">
    <source>
        <dbReference type="EMBL" id="CAD1832967.1"/>
    </source>
</evidence>